<dbReference type="SUPFAM" id="SSF52058">
    <property type="entry name" value="L domain-like"/>
    <property type="match status" value="1"/>
</dbReference>
<name>A0A9D1M3E1_9PROT</name>
<reference evidence="2" key="1">
    <citation type="submission" date="2020-10" db="EMBL/GenBank/DDBJ databases">
        <authorList>
            <person name="Gilroy R."/>
        </authorList>
    </citation>
    <scope>NUCLEOTIDE SEQUENCE</scope>
    <source>
        <strain evidence="2">ChiW3-316</strain>
    </source>
</reference>
<accession>A0A9D1M3E1</accession>
<dbReference type="Proteomes" id="UP000824107">
    <property type="component" value="Unassembled WGS sequence"/>
</dbReference>
<sequence>MKIANFRDYVKVLREVYSRENMDELGNYYRALMASGSALKKQKALLQKEVYRLNAAIKRQAEKIRQAEDKKAAGLAMAELRRQKQEQVKCLKELQNSDHFNVLSEEAKVCVCSGFLLQKYMARELLENNPLHFPTDAKGNLVVNTDELRRSDILQEAGHIRDFVAAYLVHYPEKVKTPGHFKTMLNGVRDWRGLLEYANDFFEKLNDNDFLEEGPVKASRQGTEVIQTWPDRKLQLVRLHTQKALDYESDKMNHCVGKGGYDKDVLSGKTFIYSLRDNCADGEWLPHATIEYRDGKIKQIKGYKDKEIDAAYRETAREAVMFILGSDMAGSVMSDKLADARNLGYIADVSGKLYDVSSLHEEIELSSFSLDDKLLPPEKFPLLTVKSLSVSRPFKNEDFEILRKFKKIRFLENGYDYDGDALFLRQQIFSVLGILNYRKAEDRVGVKLLQTMGIISDIHGKLHDVYMLKEDIELASLQLDSKLFPEDKLPFLTVKTMSAARRLTDADFEKLMKFKKIGFLKASEGYEGDYRMLRRQVFALTGGQSAEDVKTRVDAGLMSAMGFAIKIEDPSRYDKRGRICFDLSESGQNRPEEKWVDVTDLDETAHIGQVSCGGDVWRDADMSHLICRDVNVKEELQPEDAVQLSRLSGAYDVHFDHVSFKQIQTLDLSGLQMFERQLEKTDVMTASSFFLEGYTVSHFLAGSSVIFHGCRDLSPEAIRLPRGIKHVMFDTADCGTKIKLPDFSRYENLESLQVNHFDLSENETVRLPKGLKYLAFYDCSFGSGKNMDLSRFENLSVLRVKGCDLQGVERFAFPSGLEAFAIGGALFARGAALDLSGCHQMKIFDVDASFENKEIALSRITFPEEIEEIKLCGLKFSEIESFDLRAYPNLRCADVERSAFPKLRKLLLPAGCELKKDNWEIPAETEVVRGEGAKEFPPQEVNLSEHFLRELKFKGVKIIDAGR</sequence>
<protein>
    <submittedName>
        <fullName evidence="2">PcfJ domain-containing protein</fullName>
    </submittedName>
</protein>
<evidence type="ECO:0000256" key="1">
    <source>
        <dbReference type="SAM" id="Coils"/>
    </source>
</evidence>
<feature type="coiled-coil region" evidence="1">
    <location>
        <begin position="50"/>
        <end position="97"/>
    </location>
</feature>
<evidence type="ECO:0000313" key="2">
    <source>
        <dbReference type="EMBL" id="HIU52869.1"/>
    </source>
</evidence>
<gene>
    <name evidence="2" type="ORF">IAD20_02185</name>
</gene>
<evidence type="ECO:0000313" key="3">
    <source>
        <dbReference type="Proteomes" id="UP000824107"/>
    </source>
</evidence>
<keyword evidence="1" id="KW-0175">Coiled coil</keyword>
<reference evidence="2" key="2">
    <citation type="journal article" date="2021" name="PeerJ">
        <title>Extensive microbial diversity within the chicken gut microbiome revealed by metagenomics and culture.</title>
        <authorList>
            <person name="Gilroy R."/>
            <person name="Ravi A."/>
            <person name="Getino M."/>
            <person name="Pursley I."/>
            <person name="Horton D.L."/>
            <person name="Alikhan N.F."/>
            <person name="Baker D."/>
            <person name="Gharbi K."/>
            <person name="Hall N."/>
            <person name="Watson M."/>
            <person name="Adriaenssens E.M."/>
            <person name="Foster-Nyarko E."/>
            <person name="Jarju S."/>
            <person name="Secka A."/>
            <person name="Antonio M."/>
            <person name="Oren A."/>
            <person name="Chaudhuri R.R."/>
            <person name="La Ragione R."/>
            <person name="Hildebrand F."/>
            <person name="Pallen M.J."/>
        </authorList>
    </citation>
    <scope>NUCLEOTIDE SEQUENCE</scope>
    <source>
        <strain evidence="2">ChiW3-316</strain>
    </source>
</reference>
<organism evidence="2 3">
    <name type="scientific">Candidatus Scatocola faecipullorum</name>
    <dbReference type="NCBI Taxonomy" id="2840917"/>
    <lineage>
        <taxon>Bacteria</taxon>
        <taxon>Pseudomonadati</taxon>
        <taxon>Pseudomonadota</taxon>
        <taxon>Alphaproteobacteria</taxon>
        <taxon>Rhodospirillales</taxon>
        <taxon>Rhodospirillaceae</taxon>
        <taxon>Rhodospirillaceae incertae sedis</taxon>
        <taxon>Candidatus Scatocola</taxon>
    </lineage>
</organism>
<dbReference type="Gene3D" id="3.80.10.10">
    <property type="entry name" value="Ribonuclease Inhibitor"/>
    <property type="match status" value="1"/>
</dbReference>
<comment type="caution">
    <text evidence="2">The sequence shown here is derived from an EMBL/GenBank/DDBJ whole genome shotgun (WGS) entry which is preliminary data.</text>
</comment>
<dbReference type="EMBL" id="DVNC01000020">
    <property type="protein sequence ID" value="HIU52869.1"/>
    <property type="molecule type" value="Genomic_DNA"/>
</dbReference>
<dbReference type="InterPro" id="IPR032675">
    <property type="entry name" value="LRR_dom_sf"/>
</dbReference>
<proteinExistence type="predicted"/>
<dbReference type="AlphaFoldDB" id="A0A9D1M3E1"/>